<protein>
    <submittedName>
        <fullName evidence="2">Sulf_transp domain-containing protein</fullName>
    </submittedName>
</protein>
<evidence type="ECO:0000313" key="2">
    <source>
        <dbReference type="EMBL" id="CAL2104991.1"/>
    </source>
</evidence>
<proteinExistence type="predicted"/>
<keyword evidence="1" id="KW-1133">Transmembrane helix</keyword>
<dbReference type="InterPro" id="IPR007272">
    <property type="entry name" value="Sulf_transp_TsuA/YedE"/>
</dbReference>
<dbReference type="Proteomes" id="UP001497602">
    <property type="component" value="Unassembled WGS sequence"/>
</dbReference>
<keyword evidence="1" id="KW-0812">Transmembrane</keyword>
<name>A0ABP1F5W2_9FLAO</name>
<keyword evidence="3" id="KW-1185">Reference proteome</keyword>
<feature type="transmembrane region" description="Helical" evidence="1">
    <location>
        <begin position="111"/>
        <end position="131"/>
    </location>
</feature>
<gene>
    <name evidence="2" type="ORF">T190115A13A_110127</name>
</gene>
<feature type="transmembrane region" description="Helical" evidence="1">
    <location>
        <begin position="78"/>
        <end position="105"/>
    </location>
</feature>
<dbReference type="RefSeq" id="WP_348702588.1">
    <property type="nucleotide sequence ID" value="NZ_CAXIYA010000005.1"/>
</dbReference>
<keyword evidence="1" id="KW-0472">Membrane</keyword>
<sequence>MKNIKFLFLGLFFGIILSKAEIISWYRIYEMFKFQSFHMYGIIGSAVVISLLFMQLFKKEKVTDINGLKIIPKQKKRGYIRTIVGGTIFGLGWALTGACAAPLFVLLGFNFFPALLILGSALFGAFIYGILSKQLPN</sequence>
<organism evidence="2 3">
    <name type="scientific">Tenacibaculum vairaonense</name>
    <dbReference type="NCBI Taxonomy" id="3137860"/>
    <lineage>
        <taxon>Bacteria</taxon>
        <taxon>Pseudomonadati</taxon>
        <taxon>Bacteroidota</taxon>
        <taxon>Flavobacteriia</taxon>
        <taxon>Flavobacteriales</taxon>
        <taxon>Flavobacteriaceae</taxon>
        <taxon>Tenacibaculum</taxon>
    </lineage>
</organism>
<evidence type="ECO:0000256" key="1">
    <source>
        <dbReference type="SAM" id="Phobius"/>
    </source>
</evidence>
<evidence type="ECO:0000313" key="3">
    <source>
        <dbReference type="Proteomes" id="UP001497602"/>
    </source>
</evidence>
<dbReference type="EMBL" id="CAXJRC010000002">
    <property type="protein sequence ID" value="CAL2104991.1"/>
    <property type="molecule type" value="Genomic_DNA"/>
</dbReference>
<reference evidence="2 3" key="1">
    <citation type="submission" date="2024-05" db="EMBL/GenBank/DDBJ databases">
        <authorList>
            <person name="Duchaud E."/>
        </authorList>
    </citation>
    <scope>NUCLEOTIDE SEQUENCE [LARGE SCALE GENOMIC DNA]</scope>
    <source>
        <strain evidence="2">Ena-SAMPLE-TAB-13-05-2024-13:56:06:370-140305</strain>
    </source>
</reference>
<accession>A0ABP1F5W2</accession>
<feature type="transmembrane region" description="Helical" evidence="1">
    <location>
        <begin position="36"/>
        <end position="57"/>
    </location>
</feature>
<dbReference type="Pfam" id="PF04143">
    <property type="entry name" value="Sulf_transp"/>
    <property type="match status" value="1"/>
</dbReference>
<comment type="caution">
    <text evidence="2">The sequence shown here is derived from an EMBL/GenBank/DDBJ whole genome shotgun (WGS) entry which is preliminary data.</text>
</comment>